<organism evidence="2">
    <name type="scientific">Mariniphaga anaerophila</name>
    <dbReference type="NCBI Taxonomy" id="1484053"/>
    <lineage>
        <taxon>Bacteria</taxon>
        <taxon>Pseudomonadati</taxon>
        <taxon>Bacteroidota</taxon>
        <taxon>Bacteroidia</taxon>
        <taxon>Marinilabiliales</taxon>
        <taxon>Prolixibacteraceae</taxon>
        <taxon>Mariniphaga</taxon>
    </lineage>
</organism>
<accession>A0A831LTR5</accession>
<dbReference type="Proteomes" id="UP000886047">
    <property type="component" value="Unassembled WGS sequence"/>
</dbReference>
<sequence>MKSKILKLCIIILSFSLMGAGCEKDDVSHSILNGKWILLGFGDNSTGEFISEPESEPKSSYVVFDNGELNAYSVTNKTYEISYNIESSLKTY</sequence>
<dbReference type="AlphaFoldDB" id="A0A831LTR5"/>
<evidence type="ECO:0008006" key="3">
    <source>
        <dbReference type="Google" id="ProtNLM"/>
    </source>
</evidence>
<protein>
    <recommendedName>
        <fullName evidence="3">Lipocalin-like domain-containing protein</fullName>
    </recommendedName>
</protein>
<gene>
    <name evidence="2" type="ORF">ENN90_14485</name>
</gene>
<evidence type="ECO:0000313" key="2">
    <source>
        <dbReference type="EMBL" id="HDR52802.1"/>
    </source>
</evidence>
<feature type="chain" id="PRO_5032607455" description="Lipocalin-like domain-containing protein" evidence="1">
    <location>
        <begin position="20"/>
        <end position="92"/>
    </location>
</feature>
<keyword evidence="1" id="KW-0732">Signal</keyword>
<proteinExistence type="predicted"/>
<name>A0A831LTR5_9BACT</name>
<dbReference type="PROSITE" id="PS51257">
    <property type="entry name" value="PROKAR_LIPOPROTEIN"/>
    <property type="match status" value="1"/>
</dbReference>
<evidence type="ECO:0000256" key="1">
    <source>
        <dbReference type="SAM" id="SignalP"/>
    </source>
</evidence>
<comment type="caution">
    <text evidence="2">The sequence shown here is derived from an EMBL/GenBank/DDBJ whole genome shotgun (WGS) entry which is preliminary data.</text>
</comment>
<feature type="signal peptide" evidence="1">
    <location>
        <begin position="1"/>
        <end position="19"/>
    </location>
</feature>
<dbReference type="EMBL" id="DSDK01000813">
    <property type="protein sequence ID" value="HDR52802.1"/>
    <property type="molecule type" value="Genomic_DNA"/>
</dbReference>
<reference evidence="2" key="1">
    <citation type="journal article" date="2020" name="mSystems">
        <title>Genome- and Community-Level Interaction Insights into Carbon Utilization and Element Cycling Functions of Hydrothermarchaeota in Hydrothermal Sediment.</title>
        <authorList>
            <person name="Zhou Z."/>
            <person name="Liu Y."/>
            <person name="Xu W."/>
            <person name="Pan J."/>
            <person name="Luo Z.H."/>
            <person name="Li M."/>
        </authorList>
    </citation>
    <scope>NUCLEOTIDE SEQUENCE [LARGE SCALE GENOMIC DNA]</scope>
    <source>
        <strain evidence="2">SpSt-1217</strain>
    </source>
</reference>